<protein>
    <submittedName>
        <fullName evidence="2">Uncharacterized protein</fullName>
    </submittedName>
</protein>
<comment type="caution">
    <text evidence="2">The sequence shown here is derived from an EMBL/GenBank/DDBJ whole genome shotgun (WGS) entry which is preliminary data.</text>
</comment>
<proteinExistence type="predicted"/>
<keyword evidence="3" id="KW-1185">Reference proteome</keyword>
<evidence type="ECO:0000313" key="2">
    <source>
        <dbReference type="EMBL" id="CAA7062281.1"/>
    </source>
</evidence>
<evidence type="ECO:0000256" key="1">
    <source>
        <dbReference type="SAM" id="MobiDB-lite"/>
    </source>
</evidence>
<dbReference type="Proteomes" id="UP000467841">
    <property type="component" value="Unassembled WGS sequence"/>
</dbReference>
<name>A0A6D2L8U3_9BRAS</name>
<dbReference type="EMBL" id="CACVBM020001939">
    <property type="protein sequence ID" value="CAA7062281.1"/>
    <property type="molecule type" value="Genomic_DNA"/>
</dbReference>
<reference evidence="2" key="1">
    <citation type="submission" date="2020-01" db="EMBL/GenBank/DDBJ databases">
        <authorList>
            <person name="Mishra B."/>
        </authorList>
    </citation>
    <scope>NUCLEOTIDE SEQUENCE [LARGE SCALE GENOMIC DNA]</scope>
</reference>
<accession>A0A6D2L8U3</accession>
<evidence type="ECO:0000313" key="3">
    <source>
        <dbReference type="Proteomes" id="UP000467841"/>
    </source>
</evidence>
<organism evidence="2 3">
    <name type="scientific">Microthlaspi erraticum</name>
    <dbReference type="NCBI Taxonomy" id="1685480"/>
    <lineage>
        <taxon>Eukaryota</taxon>
        <taxon>Viridiplantae</taxon>
        <taxon>Streptophyta</taxon>
        <taxon>Embryophyta</taxon>
        <taxon>Tracheophyta</taxon>
        <taxon>Spermatophyta</taxon>
        <taxon>Magnoliopsida</taxon>
        <taxon>eudicotyledons</taxon>
        <taxon>Gunneridae</taxon>
        <taxon>Pentapetalae</taxon>
        <taxon>rosids</taxon>
        <taxon>malvids</taxon>
        <taxon>Brassicales</taxon>
        <taxon>Brassicaceae</taxon>
        <taxon>Coluteocarpeae</taxon>
        <taxon>Microthlaspi</taxon>
    </lineage>
</organism>
<gene>
    <name evidence="2" type="ORF">MERR_LOCUS49517</name>
</gene>
<feature type="region of interest" description="Disordered" evidence="1">
    <location>
        <begin position="1"/>
        <end position="28"/>
    </location>
</feature>
<dbReference type="AlphaFoldDB" id="A0A6D2L8U3"/>
<sequence length="162" mass="17777">MKVWASKRASGRPRRWDGRSGRSAGHRVVAESERSWPDGFTVGRRGRTDEIWPMILGRTWDVLPGSDGCIGRGTRGLRGREACFPARALWSCAAGVGVLADRGTMFPGSCCVIGRVGLDFGRDFSRTDTLAERGTFVPRPAGLRGWALILDRAVWTVFTLLV</sequence>